<reference evidence="2 3" key="1">
    <citation type="submission" date="2020-05" db="EMBL/GenBank/DDBJ databases">
        <title>Identification and distribution of gene clusters putatively required for synthesis of sphingolipid metabolism inhibitors in phylogenetically diverse species of the filamentous fungus Fusarium.</title>
        <authorList>
            <person name="Kim H.-S."/>
            <person name="Busman M."/>
            <person name="Brown D.W."/>
            <person name="Divon H."/>
            <person name="Uhlig S."/>
            <person name="Proctor R.H."/>
        </authorList>
    </citation>
    <scope>NUCLEOTIDE SEQUENCE [LARGE SCALE GENOMIC DNA]</scope>
    <source>
        <strain evidence="2 3">NRRL 66235</strain>
    </source>
</reference>
<dbReference type="Proteomes" id="UP000544331">
    <property type="component" value="Unassembled WGS sequence"/>
</dbReference>
<dbReference type="OrthoDB" id="5101182at2759"/>
<evidence type="ECO:0000313" key="2">
    <source>
        <dbReference type="EMBL" id="KAF5713200.1"/>
    </source>
</evidence>
<gene>
    <name evidence="2" type="ORF">FMUND_8050</name>
</gene>
<proteinExistence type="predicted"/>
<dbReference type="EMBL" id="JAAOAN010000267">
    <property type="protein sequence ID" value="KAF5713200.1"/>
    <property type="molecule type" value="Genomic_DNA"/>
</dbReference>
<organism evidence="2 3">
    <name type="scientific">Fusarium mundagurra</name>
    <dbReference type="NCBI Taxonomy" id="1567541"/>
    <lineage>
        <taxon>Eukaryota</taxon>
        <taxon>Fungi</taxon>
        <taxon>Dikarya</taxon>
        <taxon>Ascomycota</taxon>
        <taxon>Pezizomycotina</taxon>
        <taxon>Sordariomycetes</taxon>
        <taxon>Hypocreomycetidae</taxon>
        <taxon>Hypocreales</taxon>
        <taxon>Nectriaceae</taxon>
        <taxon>Fusarium</taxon>
        <taxon>Fusarium fujikuroi species complex</taxon>
    </lineage>
</organism>
<name>A0A8H5YL06_9HYPO</name>
<protein>
    <submittedName>
        <fullName evidence="2">Uncharacterized protein</fullName>
    </submittedName>
</protein>
<feature type="region of interest" description="Disordered" evidence="1">
    <location>
        <begin position="116"/>
        <end position="175"/>
    </location>
</feature>
<comment type="caution">
    <text evidence="2">The sequence shown here is derived from an EMBL/GenBank/DDBJ whole genome shotgun (WGS) entry which is preliminary data.</text>
</comment>
<accession>A0A8H5YL06</accession>
<sequence>MPEAPAPHAPISFGRLLDDNEVVETRSNGSGISSAADLTVHEKISFHDLLTEWCNARPATARHNQVISSELRKSFFDRVFQLWDSRETQVSLPQLAPRTLKETSFEAGYLQDNLPITPRKRKLGDTAQRNEHRLANKPAYLSVEFSSESEGRDPPVWRDKGSTRLGRKENSGPRS</sequence>
<feature type="compositionally biased region" description="Basic and acidic residues" evidence="1">
    <location>
        <begin position="149"/>
        <end position="175"/>
    </location>
</feature>
<dbReference type="AlphaFoldDB" id="A0A8H5YL06"/>
<evidence type="ECO:0000256" key="1">
    <source>
        <dbReference type="SAM" id="MobiDB-lite"/>
    </source>
</evidence>
<evidence type="ECO:0000313" key="3">
    <source>
        <dbReference type="Proteomes" id="UP000544331"/>
    </source>
</evidence>
<keyword evidence="3" id="KW-1185">Reference proteome</keyword>